<accession>A0A0J8R9Y4</accession>
<reference evidence="2" key="1">
    <citation type="journal article" date="2010" name="Genome Res.">
        <title>Population genomic sequencing of Coccidioides fungi reveals recent hybridization and transposon control.</title>
        <authorList>
            <person name="Neafsey D.E."/>
            <person name="Barker B.M."/>
            <person name="Sharpton T.J."/>
            <person name="Stajich J.E."/>
            <person name="Park D.J."/>
            <person name="Whiston E."/>
            <person name="Hung C.-Y."/>
            <person name="McMahan C."/>
            <person name="White J."/>
            <person name="Sykes S."/>
            <person name="Heiman D."/>
            <person name="Young S."/>
            <person name="Zeng Q."/>
            <person name="Abouelleil A."/>
            <person name="Aftuck L."/>
            <person name="Bessette D."/>
            <person name="Brown A."/>
            <person name="FitzGerald M."/>
            <person name="Lui A."/>
            <person name="Macdonald J.P."/>
            <person name="Priest M."/>
            <person name="Orbach M.J."/>
            <person name="Galgiani J.N."/>
            <person name="Kirkland T.N."/>
            <person name="Cole G.T."/>
            <person name="Birren B.W."/>
            <person name="Henn M.R."/>
            <person name="Taylor J.W."/>
            <person name="Rounsley S.D."/>
        </authorList>
    </citation>
    <scope>NUCLEOTIDE SEQUENCE [LARGE SCALE GENOMIC DNA]</scope>
    <source>
        <strain evidence="2">RMSCC 3703</strain>
    </source>
</reference>
<evidence type="ECO:0000313" key="2">
    <source>
        <dbReference type="Proteomes" id="UP000054559"/>
    </source>
</evidence>
<dbReference type="EMBL" id="DS268125">
    <property type="protein sequence ID" value="KMU81230.1"/>
    <property type="molecule type" value="Genomic_DNA"/>
</dbReference>
<name>A0A0J8R9Y4_COCIT</name>
<sequence length="78" mass="8938">MSEVLIGAAEAWGLALVVSRVGAWLELAIRGGYYSHRWLWRVTMGRRNVIILEQRPEDLDALPPALRRKVSWASFSCW</sequence>
<proteinExistence type="predicted"/>
<dbReference type="AlphaFoldDB" id="A0A0J8R9Y4"/>
<organism evidence="1 2">
    <name type="scientific">Coccidioides immitis RMSCC 3703</name>
    <dbReference type="NCBI Taxonomy" id="454286"/>
    <lineage>
        <taxon>Eukaryota</taxon>
        <taxon>Fungi</taxon>
        <taxon>Dikarya</taxon>
        <taxon>Ascomycota</taxon>
        <taxon>Pezizomycotina</taxon>
        <taxon>Eurotiomycetes</taxon>
        <taxon>Eurotiomycetidae</taxon>
        <taxon>Onygenales</taxon>
        <taxon>Onygenaceae</taxon>
        <taxon>Coccidioides</taxon>
    </lineage>
</organism>
<gene>
    <name evidence="1" type="ORF">CISG_02607</name>
</gene>
<evidence type="ECO:0000313" key="1">
    <source>
        <dbReference type="EMBL" id="KMU81230.1"/>
    </source>
</evidence>
<dbReference type="Proteomes" id="UP000054559">
    <property type="component" value="Unassembled WGS sequence"/>
</dbReference>
<protein>
    <submittedName>
        <fullName evidence="1">Uncharacterized protein</fullName>
    </submittedName>
</protein>